<dbReference type="Proteomes" id="UP000565262">
    <property type="component" value="Unassembled WGS sequence"/>
</dbReference>
<evidence type="ECO:0000256" key="2">
    <source>
        <dbReference type="ARBA" id="ARBA00007935"/>
    </source>
</evidence>
<dbReference type="EMBL" id="JACJFM010000005">
    <property type="protein sequence ID" value="MBB1486197.1"/>
    <property type="molecule type" value="Genomic_DNA"/>
</dbReference>
<dbReference type="GO" id="GO:0005886">
    <property type="term" value="C:plasma membrane"/>
    <property type="evidence" value="ECO:0007669"/>
    <property type="project" value="UniProtKB-SubCell"/>
</dbReference>
<dbReference type="Gene3D" id="1.10.3470.10">
    <property type="entry name" value="ABC transporter involved in vitamin B12 uptake, BtuC"/>
    <property type="match status" value="2"/>
</dbReference>
<feature type="transmembrane region" description="Helical" evidence="8">
    <location>
        <begin position="619"/>
        <end position="644"/>
    </location>
</feature>
<keyword evidence="6 8" id="KW-1133">Transmembrane helix</keyword>
<feature type="transmembrane region" description="Helical" evidence="8">
    <location>
        <begin position="51"/>
        <end position="69"/>
    </location>
</feature>
<comment type="subcellular location">
    <subcellularLocation>
        <location evidence="1">Cell membrane</location>
        <topology evidence="1">Multi-pass membrane protein</topology>
    </subcellularLocation>
</comment>
<keyword evidence="10" id="KW-1185">Reference proteome</keyword>
<evidence type="ECO:0000313" key="10">
    <source>
        <dbReference type="Proteomes" id="UP000565262"/>
    </source>
</evidence>
<feature type="transmembrane region" description="Helical" evidence="8">
    <location>
        <begin position="412"/>
        <end position="433"/>
    </location>
</feature>
<feature type="transmembrane region" description="Helical" evidence="8">
    <location>
        <begin position="107"/>
        <end position="128"/>
    </location>
</feature>
<feature type="transmembrane region" description="Helical" evidence="8">
    <location>
        <begin position="296"/>
        <end position="315"/>
    </location>
</feature>
<feature type="transmembrane region" description="Helical" evidence="8">
    <location>
        <begin position="439"/>
        <end position="457"/>
    </location>
</feature>
<feature type="transmembrane region" description="Helical" evidence="8">
    <location>
        <begin position="594"/>
        <end position="612"/>
    </location>
</feature>
<dbReference type="PANTHER" id="PTHR30472:SF37">
    <property type="entry name" value="FE(3+) DICITRATE TRANSPORT SYSTEM PERMEASE PROTEIN FECD-RELATED"/>
    <property type="match status" value="1"/>
</dbReference>
<organism evidence="9 10">
    <name type="scientific">Oceanospirillum sediminis</name>
    <dbReference type="NCBI Taxonomy" id="2760088"/>
    <lineage>
        <taxon>Bacteria</taxon>
        <taxon>Pseudomonadati</taxon>
        <taxon>Pseudomonadota</taxon>
        <taxon>Gammaproteobacteria</taxon>
        <taxon>Oceanospirillales</taxon>
        <taxon>Oceanospirillaceae</taxon>
        <taxon>Oceanospirillum</taxon>
    </lineage>
</organism>
<feature type="transmembrane region" description="Helical" evidence="8">
    <location>
        <begin position="182"/>
        <end position="203"/>
    </location>
</feature>
<evidence type="ECO:0000256" key="1">
    <source>
        <dbReference type="ARBA" id="ARBA00004651"/>
    </source>
</evidence>
<evidence type="ECO:0000256" key="5">
    <source>
        <dbReference type="ARBA" id="ARBA00022692"/>
    </source>
</evidence>
<dbReference type="CDD" id="cd06550">
    <property type="entry name" value="TM_ABC_iron-siderophores_like"/>
    <property type="match status" value="2"/>
</dbReference>
<evidence type="ECO:0000256" key="8">
    <source>
        <dbReference type="SAM" id="Phobius"/>
    </source>
</evidence>
<feature type="transmembrane region" description="Helical" evidence="8">
    <location>
        <begin position="81"/>
        <end position="101"/>
    </location>
</feature>
<comment type="caution">
    <text evidence="9">The sequence shown here is derived from an EMBL/GenBank/DDBJ whole genome shotgun (WGS) entry which is preliminary data.</text>
</comment>
<feature type="transmembrane region" description="Helical" evidence="8">
    <location>
        <begin position="215"/>
        <end position="234"/>
    </location>
</feature>
<protein>
    <submittedName>
        <fullName evidence="9">Fe(3+)-hydroxamate ABC transporter permease FhuB</fullName>
    </submittedName>
</protein>
<dbReference type="AlphaFoldDB" id="A0A839IP05"/>
<dbReference type="PANTHER" id="PTHR30472">
    <property type="entry name" value="FERRIC ENTEROBACTIN TRANSPORT SYSTEM PERMEASE PROTEIN"/>
    <property type="match status" value="1"/>
</dbReference>
<keyword evidence="7 8" id="KW-0472">Membrane</keyword>
<comment type="similarity">
    <text evidence="2">Belongs to the binding-protein-dependent transport system permease family. FecCD subfamily.</text>
</comment>
<feature type="transmembrane region" description="Helical" evidence="8">
    <location>
        <begin position="336"/>
        <end position="361"/>
    </location>
</feature>
<reference evidence="9 10" key="1">
    <citation type="submission" date="2020-08" db="EMBL/GenBank/DDBJ databases">
        <title>Oceanospirillum sp. nov. isolated from marine sediment.</title>
        <authorList>
            <person name="Ji X."/>
        </authorList>
    </citation>
    <scope>NUCLEOTIDE SEQUENCE [LARGE SCALE GENOMIC DNA]</scope>
    <source>
        <strain evidence="9 10">D5</strain>
    </source>
</reference>
<name>A0A839IP05_9GAMM</name>
<keyword evidence="3" id="KW-0813">Transport</keyword>
<feature type="transmembrane region" description="Helical" evidence="8">
    <location>
        <begin position="554"/>
        <end position="582"/>
    </location>
</feature>
<accession>A0A839IP05</accession>
<feature type="transmembrane region" description="Helical" evidence="8">
    <location>
        <begin position="512"/>
        <end position="533"/>
    </location>
</feature>
<proteinExistence type="inferred from homology"/>
<sequence length="654" mass="69522">MPGFTALIIALSLIYLQIGTEISPARQWQLIMGQPSDTFGDYEYFYARLPRLAMVLLVGMVMGLTGSLIQQLTRNPLLSPMTLGTSSGAWLALIILNIWWPALVEDYAASFAMLGALLSMALVILIAGWQNLSGLPVVLAGMSVNILLGALTSAIILLNDQYARNLFIWGAGDLSQNGWDSVLWLLPRLSAIVLILAIGPRVLTLLRLGQEGAAARGMNVAALFLLLMVCGIWLVSSVLTVVGVIGFIGLIAPNIARSLGAVTARSELLVSAALGILLLLMTDSLALYLSQFTVELIPSGITAALVGAPALIWFTHRRLSAQDQLFFRMPQGAERLSRITLLALVLVFLLVLFASSFVQLLKQGWLVTIPSEFIWSLRWPRISTAIAAGSGMAIAGVIMQRLIHNPLASPDLLGMSAGAVFAIVVSGMLAGQFDHNSGPVVAFGGSMLTLAILLMLGRRKAYAPSVVIMTGIALAALIETLVQFVLIKGTDDVYSILRWLSGSTYKVDTSEAILLLAGTVIMVGLALICHRWLTLISAGRSVAQARGLDVNRAFVLLLMISAGLCALTTAVMGPVAFIGLLAPHMAAMLGARAVVPQLLVAAMLGATFLLLADWLGQVVIYPAQLSAGTVVSLIGGSYFVFLLLKGRVSKRSVA</sequence>
<evidence type="ECO:0000313" key="9">
    <source>
        <dbReference type="EMBL" id="MBB1486197.1"/>
    </source>
</evidence>
<feature type="transmembrane region" description="Helical" evidence="8">
    <location>
        <begin position="135"/>
        <end position="158"/>
    </location>
</feature>
<dbReference type="InterPro" id="IPR037294">
    <property type="entry name" value="ABC_BtuC-like"/>
</dbReference>
<feature type="transmembrane region" description="Helical" evidence="8">
    <location>
        <begin position="240"/>
        <end position="256"/>
    </location>
</feature>
<dbReference type="InterPro" id="IPR000522">
    <property type="entry name" value="ABC_transptr_permease_BtuC"/>
</dbReference>
<feature type="transmembrane region" description="Helical" evidence="8">
    <location>
        <begin position="268"/>
        <end position="290"/>
    </location>
</feature>
<keyword evidence="4" id="KW-1003">Cell membrane</keyword>
<gene>
    <name evidence="9" type="primary">fhuB</name>
    <name evidence="9" type="ORF">H4O21_06210</name>
</gene>
<evidence type="ECO:0000256" key="7">
    <source>
        <dbReference type="ARBA" id="ARBA00023136"/>
    </source>
</evidence>
<feature type="transmembrane region" description="Helical" evidence="8">
    <location>
        <begin position="466"/>
        <end position="487"/>
    </location>
</feature>
<dbReference type="GO" id="GO:0033214">
    <property type="term" value="P:siderophore-iron import into cell"/>
    <property type="evidence" value="ECO:0007669"/>
    <property type="project" value="TreeGrafter"/>
</dbReference>
<dbReference type="Pfam" id="PF01032">
    <property type="entry name" value="FecCD"/>
    <property type="match status" value="2"/>
</dbReference>
<evidence type="ECO:0000256" key="3">
    <source>
        <dbReference type="ARBA" id="ARBA00022448"/>
    </source>
</evidence>
<evidence type="ECO:0000256" key="6">
    <source>
        <dbReference type="ARBA" id="ARBA00022989"/>
    </source>
</evidence>
<dbReference type="GO" id="GO:0022857">
    <property type="term" value="F:transmembrane transporter activity"/>
    <property type="evidence" value="ECO:0007669"/>
    <property type="project" value="InterPro"/>
</dbReference>
<feature type="transmembrane region" description="Helical" evidence="8">
    <location>
        <begin position="381"/>
        <end position="400"/>
    </location>
</feature>
<keyword evidence="5 8" id="KW-0812">Transmembrane</keyword>
<dbReference type="SUPFAM" id="SSF81345">
    <property type="entry name" value="ABC transporter involved in vitamin B12 uptake, BtuC"/>
    <property type="match status" value="2"/>
</dbReference>
<dbReference type="NCBIfam" id="NF007866">
    <property type="entry name" value="PRK10577.1-2"/>
    <property type="match status" value="1"/>
</dbReference>
<evidence type="ECO:0000256" key="4">
    <source>
        <dbReference type="ARBA" id="ARBA00022475"/>
    </source>
</evidence>